<evidence type="ECO:0000256" key="15">
    <source>
        <dbReference type="SAM" id="SignalP"/>
    </source>
</evidence>
<dbReference type="Gene3D" id="3.10.560.10">
    <property type="entry name" value="Outer membrane lipoprotein wza domain like"/>
    <property type="match status" value="2"/>
</dbReference>
<keyword evidence="12" id="KW-0564">Palmitate</keyword>
<evidence type="ECO:0000256" key="8">
    <source>
        <dbReference type="ARBA" id="ARBA00023047"/>
    </source>
</evidence>
<gene>
    <name evidence="19" type="ORF">UABAM_00013</name>
</gene>
<keyword evidence="14" id="KW-0449">Lipoprotein</keyword>
<dbReference type="InterPro" id="IPR054765">
    <property type="entry name" value="SLBB_dom"/>
</dbReference>
<dbReference type="PANTHER" id="PTHR33619">
    <property type="entry name" value="POLYSACCHARIDE EXPORT PROTEIN GFCE-RELATED"/>
    <property type="match status" value="1"/>
</dbReference>
<evidence type="ECO:0000256" key="13">
    <source>
        <dbReference type="ARBA" id="ARBA00023237"/>
    </source>
</evidence>
<dbReference type="Gene3D" id="3.30.1950.10">
    <property type="entry name" value="wza like domain"/>
    <property type="match status" value="1"/>
</dbReference>
<evidence type="ECO:0000256" key="2">
    <source>
        <dbReference type="ARBA" id="ARBA00009450"/>
    </source>
</evidence>
<keyword evidence="5" id="KW-0762">Sugar transport</keyword>
<dbReference type="GO" id="GO:0009279">
    <property type="term" value="C:cell outer membrane"/>
    <property type="evidence" value="ECO:0007669"/>
    <property type="project" value="UniProtKB-SubCell"/>
</dbReference>
<keyword evidence="9" id="KW-0406">Ion transport</keyword>
<evidence type="ECO:0000256" key="10">
    <source>
        <dbReference type="ARBA" id="ARBA00023114"/>
    </source>
</evidence>
<keyword evidence="3" id="KW-0813">Transport</keyword>
<dbReference type="GO" id="GO:0006811">
    <property type="term" value="P:monoatomic ion transport"/>
    <property type="evidence" value="ECO:0007669"/>
    <property type="project" value="UniProtKB-KW"/>
</dbReference>
<protein>
    <submittedName>
        <fullName evidence="19">Polysaccharide biosynthesis protein</fullName>
    </submittedName>
</protein>
<evidence type="ECO:0000256" key="4">
    <source>
        <dbReference type="ARBA" id="ARBA00022452"/>
    </source>
</evidence>
<dbReference type="GO" id="GO:0046930">
    <property type="term" value="C:pore complex"/>
    <property type="evidence" value="ECO:0007669"/>
    <property type="project" value="UniProtKB-KW"/>
</dbReference>
<sequence>MKKQMIVVLSSILILFGCASNKDVETVNIAVAAKRTSYTDSVSRIQAKESQRKLSRRRENYLIGPDDVLEVRIFELEAAGQATTLDTRVSKNGYILLPVIGSIKVVDKNVSQIQKEIIAVLKQRQILSVPLVNIQITEFNSKKINVIGAIREPGIYTLKENVSTLLDILGEAKGLSDNAGYQAYVIKKENRLDLDAEEKITSEIKARQDDKEKNTNVKENSLKEKSDKIHIDLFELIGQGNLELNMVLEDGDAVFVPNAEEFTVDGHVNEAGTFPLKKPTTVLEAVALAGGLTEEASPTYCLLKRQKNDEEEAIDIDLSAILERRQPNIYLQSNDILFVRQTTAKYVYQQVTSFLNLTLAYNLADIITP</sequence>
<feature type="domain" description="Soluble ligand binding" evidence="17">
    <location>
        <begin position="262"/>
        <end position="306"/>
    </location>
</feature>
<dbReference type="Pfam" id="PF10531">
    <property type="entry name" value="SLBB"/>
    <property type="match status" value="1"/>
</dbReference>
<keyword evidence="13" id="KW-0998">Cell outer membrane</keyword>
<keyword evidence="8" id="KW-0625">Polysaccharide transport</keyword>
<keyword evidence="4" id="KW-1134">Transmembrane beta strand</keyword>
<organism evidence="19 20">
    <name type="scientific">Uabimicrobium amorphum</name>
    <dbReference type="NCBI Taxonomy" id="2596890"/>
    <lineage>
        <taxon>Bacteria</taxon>
        <taxon>Pseudomonadati</taxon>
        <taxon>Planctomycetota</taxon>
        <taxon>Candidatus Uabimicrobiia</taxon>
        <taxon>Candidatus Uabimicrobiales</taxon>
        <taxon>Candidatus Uabimicrobiaceae</taxon>
        <taxon>Candidatus Uabimicrobium</taxon>
    </lineage>
</organism>
<evidence type="ECO:0000256" key="7">
    <source>
        <dbReference type="ARBA" id="ARBA00022729"/>
    </source>
</evidence>
<feature type="domain" description="Polysaccharide export protein N-terminal" evidence="16">
    <location>
        <begin position="58"/>
        <end position="136"/>
    </location>
</feature>
<feature type="signal peptide" evidence="15">
    <location>
        <begin position="1"/>
        <end position="19"/>
    </location>
</feature>
<feature type="chain" id="PRO_5024983009" evidence="15">
    <location>
        <begin position="20"/>
        <end position="369"/>
    </location>
</feature>
<evidence type="ECO:0000259" key="18">
    <source>
        <dbReference type="Pfam" id="PF22461"/>
    </source>
</evidence>
<proteinExistence type="inferred from homology"/>
<dbReference type="Proteomes" id="UP000326354">
    <property type="component" value="Chromosome"/>
</dbReference>
<dbReference type="AlphaFoldDB" id="A0A5S9IHC3"/>
<feature type="domain" description="SLBB" evidence="18">
    <location>
        <begin position="142"/>
        <end position="256"/>
    </location>
</feature>
<evidence type="ECO:0000256" key="5">
    <source>
        <dbReference type="ARBA" id="ARBA00022597"/>
    </source>
</evidence>
<evidence type="ECO:0000259" key="16">
    <source>
        <dbReference type="Pfam" id="PF02563"/>
    </source>
</evidence>
<evidence type="ECO:0000313" key="20">
    <source>
        <dbReference type="Proteomes" id="UP000326354"/>
    </source>
</evidence>
<keyword evidence="11" id="KW-0472">Membrane</keyword>
<dbReference type="PROSITE" id="PS51257">
    <property type="entry name" value="PROKAR_LIPOPROTEIN"/>
    <property type="match status" value="1"/>
</dbReference>
<evidence type="ECO:0000259" key="17">
    <source>
        <dbReference type="Pfam" id="PF10531"/>
    </source>
</evidence>
<name>A0A5S9IHC3_UABAM</name>
<evidence type="ECO:0000256" key="14">
    <source>
        <dbReference type="ARBA" id="ARBA00023288"/>
    </source>
</evidence>
<evidence type="ECO:0000256" key="3">
    <source>
        <dbReference type="ARBA" id="ARBA00022448"/>
    </source>
</evidence>
<dbReference type="PANTHER" id="PTHR33619:SF3">
    <property type="entry name" value="POLYSACCHARIDE EXPORT PROTEIN GFCE-RELATED"/>
    <property type="match status" value="1"/>
</dbReference>
<comment type="subcellular location">
    <subcellularLocation>
        <location evidence="1">Cell outer membrane</location>
        <topology evidence="1">Multi-pass membrane protein</topology>
    </subcellularLocation>
</comment>
<keyword evidence="6" id="KW-0812">Transmembrane</keyword>
<dbReference type="InterPro" id="IPR019554">
    <property type="entry name" value="Soluble_ligand-bd"/>
</dbReference>
<keyword evidence="10" id="KW-0626">Porin</keyword>
<dbReference type="EMBL" id="AP019860">
    <property type="protein sequence ID" value="BBM81674.1"/>
    <property type="molecule type" value="Genomic_DNA"/>
</dbReference>
<dbReference type="GO" id="GO:0015288">
    <property type="term" value="F:porin activity"/>
    <property type="evidence" value="ECO:0007669"/>
    <property type="project" value="UniProtKB-KW"/>
</dbReference>
<dbReference type="InterPro" id="IPR003715">
    <property type="entry name" value="Poly_export_N"/>
</dbReference>
<dbReference type="Pfam" id="PF22461">
    <property type="entry name" value="SLBB_2"/>
    <property type="match status" value="1"/>
</dbReference>
<dbReference type="KEGG" id="uam:UABAM_00013"/>
<keyword evidence="20" id="KW-1185">Reference proteome</keyword>
<evidence type="ECO:0000313" key="19">
    <source>
        <dbReference type="EMBL" id="BBM81674.1"/>
    </source>
</evidence>
<evidence type="ECO:0000256" key="11">
    <source>
        <dbReference type="ARBA" id="ARBA00023136"/>
    </source>
</evidence>
<keyword evidence="7 15" id="KW-0732">Signal</keyword>
<reference evidence="19 20" key="1">
    <citation type="submission" date="2019-08" db="EMBL/GenBank/DDBJ databases">
        <title>Complete genome sequence of Candidatus Uab amorphum.</title>
        <authorList>
            <person name="Shiratori T."/>
            <person name="Suzuki S."/>
            <person name="Kakizawa Y."/>
            <person name="Ishida K."/>
        </authorList>
    </citation>
    <scope>NUCLEOTIDE SEQUENCE [LARGE SCALE GENOMIC DNA]</scope>
    <source>
        <strain evidence="19 20">SRT547</strain>
    </source>
</reference>
<dbReference type="Pfam" id="PF02563">
    <property type="entry name" value="Poly_export"/>
    <property type="match status" value="1"/>
</dbReference>
<dbReference type="InterPro" id="IPR049712">
    <property type="entry name" value="Poly_export"/>
</dbReference>
<comment type="similarity">
    <text evidence="2">Belongs to the BexD/CtrA/VexA family.</text>
</comment>
<evidence type="ECO:0000256" key="6">
    <source>
        <dbReference type="ARBA" id="ARBA00022692"/>
    </source>
</evidence>
<dbReference type="GO" id="GO:0015159">
    <property type="term" value="F:polysaccharide transmembrane transporter activity"/>
    <property type="evidence" value="ECO:0007669"/>
    <property type="project" value="InterPro"/>
</dbReference>
<evidence type="ECO:0000256" key="9">
    <source>
        <dbReference type="ARBA" id="ARBA00023065"/>
    </source>
</evidence>
<accession>A0A5S9IHC3</accession>
<evidence type="ECO:0000256" key="12">
    <source>
        <dbReference type="ARBA" id="ARBA00023139"/>
    </source>
</evidence>
<evidence type="ECO:0000256" key="1">
    <source>
        <dbReference type="ARBA" id="ARBA00004571"/>
    </source>
</evidence>